<feature type="compositionally biased region" description="Basic and acidic residues" evidence="1">
    <location>
        <begin position="424"/>
        <end position="442"/>
    </location>
</feature>
<dbReference type="GO" id="GO:0016491">
    <property type="term" value="F:oxidoreductase activity"/>
    <property type="evidence" value="ECO:0007669"/>
    <property type="project" value="InterPro"/>
</dbReference>
<feature type="compositionally biased region" description="Gly residues" evidence="1">
    <location>
        <begin position="361"/>
        <end position="371"/>
    </location>
</feature>
<feature type="compositionally biased region" description="Basic residues" evidence="1">
    <location>
        <begin position="344"/>
        <end position="359"/>
    </location>
</feature>
<dbReference type="PANTHER" id="PTHR10742:SF410">
    <property type="entry name" value="LYSINE-SPECIFIC HISTONE DEMETHYLASE 2"/>
    <property type="match status" value="1"/>
</dbReference>
<dbReference type="EMBL" id="CP077062">
    <property type="protein sequence ID" value="QWZ09884.1"/>
    <property type="molecule type" value="Genomic_DNA"/>
</dbReference>
<dbReference type="Proteomes" id="UP000683575">
    <property type="component" value="Chromosome"/>
</dbReference>
<feature type="domain" description="Amine oxidase" evidence="2">
    <location>
        <begin position="30"/>
        <end position="266"/>
    </location>
</feature>
<sequence length="482" mass="50435">MATWFDDGSPEIPGGVVGSVERVLVVGAGIAGLTVANALAHAAVDCVVLEARRRVGGRLHTADLAGSRVDLGGSWIHHPVGNPLRRFAESVGLGCRPADPLPSLSGFDCPTERRLSRAEVEAGMIAELDGFTEALDGLRARLGPAASAADGIEAYLAATGLTAEPLRRARQGLRASVEADAAGAAEHQSLEWLWTQEEYGGDYFGDVPEDGYGAVVDAMAAGLDVRHDWPVARVDLTEGGVAVTSESGTTEAGSHVVVTVPPGCAEERRAEVRATASARADRGRAPAGLRAVREGRARVRRGLLAPGRVVPPGAVPARGDRARCVGVRPRRVRCGAGAGVPHVPLRHRSPGRGPARRRGQPGDGHAVGGAGRTVPRAGRGRGDRLGGGPLHVRCLHPRAPRLLQRRPGPARDTRRGPPALRGRAHAERASRLCRRCHDERSPRGQAAAGHLDGGAGPAHRPRLSPAGPGLRAVRCARTSRRR</sequence>
<protein>
    <submittedName>
        <fullName evidence="3">FAD-dependent oxidoreductase</fullName>
    </submittedName>
</protein>
<dbReference type="InterPro" id="IPR002937">
    <property type="entry name" value="Amino_oxidase"/>
</dbReference>
<evidence type="ECO:0000256" key="1">
    <source>
        <dbReference type="SAM" id="MobiDB-lite"/>
    </source>
</evidence>
<keyword evidence="4" id="KW-1185">Reference proteome</keyword>
<organism evidence="3 4">
    <name type="scientific">Nocardioides panacis</name>
    <dbReference type="NCBI Taxonomy" id="2849501"/>
    <lineage>
        <taxon>Bacteria</taxon>
        <taxon>Bacillati</taxon>
        <taxon>Actinomycetota</taxon>
        <taxon>Actinomycetes</taxon>
        <taxon>Propionibacteriales</taxon>
        <taxon>Nocardioidaceae</taxon>
        <taxon>Nocardioides</taxon>
    </lineage>
</organism>
<dbReference type="Pfam" id="PF01593">
    <property type="entry name" value="Amino_oxidase"/>
    <property type="match status" value="1"/>
</dbReference>
<dbReference type="PANTHER" id="PTHR10742">
    <property type="entry name" value="FLAVIN MONOAMINE OXIDASE"/>
    <property type="match status" value="1"/>
</dbReference>
<gene>
    <name evidence="3" type="ORF">KRR39_09220</name>
</gene>
<dbReference type="AlphaFoldDB" id="A0A975T1I7"/>
<dbReference type="KEGG" id="nps:KRR39_09220"/>
<evidence type="ECO:0000313" key="4">
    <source>
        <dbReference type="Proteomes" id="UP000683575"/>
    </source>
</evidence>
<dbReference type="InterPro" id="IPR050281">
    <property type="entry name" value="Flavin_monoamine_oxidase"/>
</dbReference>
<proteinExistence type="predicted"/>
<evidence type="ECO:0000313" key="3">
    <source>
        <dbReference type="EMBL" id="QWZ09884.1"/>
    </source>
</evidence>
<accession>A0A975T1I7</accession>
<reference evidence="3" key="1">
    <citation type="submission" date="2021-06" db="EMBL/GenBank/DDBJ databases">
        <title>Complete genome sequence of Nocardioides sp. G188.</title>
        <authorList>
            <person name="Im W.-T."/>
        </authorList>
    </citation>
    <scope>NUCLEOTIDE SEQUENCE</scope>
    <source>
        <strain evidence="3">G188</strain>
    </source>
</reference>
<name>A0A975T1I7_9ACTN</name>
<evidence type="ECO:0000259" key="2">
    <source>
        <dbReference type="Pfam" id="PF01593"/>
    </source>
</evidence>
<feature type="region of interest" description="Disordered" evidence="1">
    <location>
        <begin position="337"/>
        <end position="482"/>
    </location>
</feature>